<dbReference type="AlphaFoldDB" id="A0A6A4QRR2"/>
<evidence type="ECO:0000256" key="5">
    <source>
        <dbReference type="ARBA" id="ARBA00023180"/>
    </source>
</evidence>
<evidence type="ECO:0000256" key="2">
    <source>
        <dbReference type="ARBA" id="ARBA00009431"/>
    </source>
</evidence>
<sequence length="150" mass="17395">MEELGPFRVKNNGKTLKKNKYSWNYAANVLFLESPGGVGFSYSNNSSEYETTGDRKTAAYNYIFLVNWLERFPEYKKRDFYIAGESYAGHFVPQLAQTILHQNKKANNTIINLKGILVCDSIYSLSLKKVHPILLRNWKHIIIFHMLIMP</sequence>
<evidence type="ECO:0000256" key="1">
    <source>
        <dbReference type="ARBA" id="ARBA00004613"/>
    </source>
</evidence>
<dbReference type="Proteomes" id="UP000447434">
    <property type="component" value="Chromosome 4"/>
</dbReference>
<dbReference type="InterPro" id="IPR029058">
    <property type="entry name" value="AB_hydrolase_fold"/>
</dbReference>
<organism evidence="7 8">
    <name type="scientific">Lupinus albus</name>
    <name type="common">White lupine</name>
    <name type="synonym">Lupinus termis</name>
    <dbReference type="NCBI Taxonomy" id="3870"/>
    <lineage>
        <taxon>Eukaryota</taxon>
        <taxon>Viridiplantae</taxon>
        <taxon>Streptophyta</taxon>
        <taxon>Embryophyta</taxon>
        <taxon>Tracheophyta</taxon>
        <taxon>Spermatophyta</taxon>
        <taxon>Magnoliopsida</taxon>
        <taxon>eudicotyledons</taxon>
        <taxon>Gunneridae</taxon>
        <taxon>Pentapetalae</taxon>
        <taxon>rosids</taxon>
        <taxon>fabids</taxon>
        <taxon>Fabales</taxon>
        <taxon>Fabaceae</taxon>
        <taxon>Papilionoideae</taxon>
        <taxon>50 kb inversion clade</taxon>
        <taxon>genistoids sensu lato</taxon>
        <taxon>core genistoids</taxon>
        <taxon>Genisteae</taxon>
        <taxon>Lupinus</taxon>
    </lineage>
</organism>
<dbReference type="OrthoDB" id="443318at2759"/>
<protein>
    <recommendedName>
        <fullName evidence="6">Carboxypeptidase</fullName>
        <ecNumber evidence="6">3.4.16.-</ecNumber>
    </recommendedName>
</protein>
<keyword evidence="3" id="KW-0964">Secreted</keyword>
<reference evidence="8" key="1">
    <citation type="journal article" date="2020" name="Nat. Commun.">
        <title>Genome sequence of the cluster root forming white lupin.</title>
        <authorList>
            <person name="Hufnagel B."/>
            <person name="Marques A."/>
            <person name="Soriano A."/>
            <person name="Marques L."/>
            <person name="Divol F."/>
            <person name="Doumas P."/>
            <person name="Sallet E."/>
            <person name="Mancinotti D."/>
            <person name="Carrere S."/>
            <person name="Marande W."/>
            <person name="Arribat S."/>
            <person name="Keller J."/>
            <person name="Huneau C."/>
            <person name="Blein T."/>
            <person name="Aime D."/>
            <person name="Laguerre M."/>
            <person name="Taylor J."/>
            <person name="Schubert V."/>
            <person name="Nelson M."/>
            <person name="Geu-Flores F."/>
            <person name="Crespi M."/>
            <person name="Gallardo-Guerrero K."/>
            <person name="Delaux P.-M."/>
            <person name="Salse J."/>
            <person name="Berges H."/>
            <person name="Guyot R."/>
            <person name="Gouzy J."/>
            <person name="Peret B."/>
        </authorList>
    </citation>
    <scope>NUCLEOTIDE SEQUENCE [LARGE SCALE GENOMIC DNA]</scope>
    <source>
        <strain evidence="8">cv. Amiga</strain>
    </source>
</reference>
<evidence type="ECO:0000256" key="3">
    <source>
        <dbReference type="ARBA" id="ARBA00022525"/>
    </source>
</evidence>
<evidence type="ECO:0000256" key="6">
    <source>
        <dbReference type="RuleBase" id="RU361156"/>
    </source>
</evidence>
<dbReference type="EC" id="3.4.16.-" evidence="6"/>
<dbReference type="GO" id="GO:0004185">
    <property type="term" value="F:serine-type carboxypeptidase activity"/>
    <property type="evidence" value="ECO:0007669"/>
    <property type="project" value="UniProtKB-UniRule"/>
</dbReference>
<keyword evidence="5" id="KW-0325">Glycoprotein</keyword>
<keyword evidence="6" id="KW-0645">Protease</keyword>
<name>A0A6A4QRR2_LUPAL</name>
<dbReference type="InterPro" id="IPR018202">
    <property type="entry name" value="Ser_caboxypep_ser_AS"/>
</dbReference>
<evidence type="ECO:0000313" key="8">
    <source>
        <dbReference type="Proteomes" id="UP000447434"/>
    </source>
</evidence>
<dbReference type="InterPro" id="IPR001563">
    <property type="entry name" value="Peptidase_S10"/>
</dbReference>
<keyword evidence="4" id="KW-0732">Signal</keyword>
<keyword evidence="6" id="KW-0378">Hydrolase</keyword>
<comment type="subcellular location">
    <subcellularLocation>
        <location evidence="1">Secreted</location>
    </subcellularLocation>
</comment>
<evidence type="ECO:0000313" key="7">
    <source>
        <dbReference type="EMBL" id="KAE9616257.1"/>
    </source>
</evidence>
<dbReference type="GO" id="GO:0005576">
    <property type="term" value="C:extracellular region"/>
    <property type="evidence" value="ECO:0007669"/>
    <property type="project" value="UniProtKB-SubCell"/>
</dbReference>
<dbReference type="Gene3D" id="3.40.50.1820">
    <property type="entry name" value="alpha/beta hydrolase"/>
    <property type="match status" value="1"/>
</dbReference>
<comment type="caution">
    <text evidence="7">The sequence shown here is derived from an EMBL/GenBank/DDBJ whole genome shotgun (WGS) entry which is preliminary data.</text>
</comment>
<gene>
    <name evidence="7" type="ORF">Lalb_Chr04g0263811</name>
</gene>
<dbReference type="EMBL" id="WOCE01000004">
    <property type="protein sequence ID" value="KAE9616257.1"/>
    <property type="molecule type" value="Genomic_DNA"/>
</dbReference>
<dbReference type="PANTHER" id="PTHR11802">
    <property type="entry name" value="SERINE PROTEASE FAMILY S10 SERINE CARBOXYPEPTIDASE"/>
    <property type="match status" value="1"/>
</dbReference>
<keyword evidence="8" id="KW-1185">Reference proteome</keyword>
<dbReference type="GO" id="GO:0006508">
    <property type="term" value="P:proteolysis"/>
    <property type="evidence" value="ECO:0007669"/>
    <property type="project" value="UniProtKB-KW"/>
</dbReference>
<dbReference type="GO" id="GO:0005773">
    <property type="term" value="C:vacuole"/>
    <property type="evidence" value="ECO:0007669"/>
    <property type="project" value="TreeGrafter"/>
</dbReference>
<keyword evidence="6 7" id="KW-0121">Carboxypeptidase</keyword>
<comment type="similarity">
    <text evidence="2 6">Belongs to the peptidase S10 family.</text>
</comment>
<dbReference type="PRINTS" id="PR00724">
    <property type="entry name" value="CRBOXYPTASEC"/>
</dbReference>
<dbReference type="PANTHER" id="PTHR11802:SF132">
    <property type="entry name" value="SERINE CARBOXYPEPTIDASE-LIKE 36-RELATED"/>
    <property type="match status" value="1"/>
</dbReference>
<dbReference type="SUPFAM" id="SSF53474">
    <property type="entry name" value="alpha/beta-Hydrolases"/>
    <property type="match status" value="1"/>
</dbReference>
<accession>A0A6A4QRR2</accession>
<dbReference type="Pfam" id="PF00450">
    <property type="entry name" value="Peptidase_S10"/>
    <property type="match status" value="1"/>
</dbReference>
<evidence type="ECO:0000256" key="4">
    <source>
        <dbReference type="ARBA" id="ARBA00022729"/>
    </source>
</evidence>
<proteinExistence type="inferred from homology"/>
<dbReference type="PROSITE" id="PS00131">
    <property type="entry name" value="CARBOXYPEPT_SER_SER"/>
    <property type="match status" value="1"/>
</dbReference>